<evidence type="ECO:0000256" key="6">
    <source>
        <dbReference type="ARBA" id="ARBA00011972"/>
    </source>
</evidence>
<dbReference type="GO" id="GO:0046872">
    <property type="term" value="F:metal ion binding"/>
    <property type="evidence" value="ECO:0007669"/>
    <property type="project" value="UniProtKB-KW"/>
</dbReference>
<evidence type="ECO:0000256" key="12">
    <source>
        <dbReference type="ARBA" id="ARBA00022968"/>
    </source>
</evidence>
<keyword evidence="17" id="KW-0325">Glycoprotein</keyword>
<dbReference type="EC" id="2.4.2.26" evidence="6"/>
<keyword evidence="11" id="KW-0256">Endoplasmic reticulum</keyword>
<evidence type="ECO:0000313" key="22">
    <source>
        <dbReference type="EMBL" id="VDN89790.1"/>
    </source>
</evidence>
<sequence length="817" mass="95030">MYWIRYVITYRKIIAYIVLFLFFCNLILITRFIDWHLPLRLANNLQNTDWIDNEGIDQSQIIVNKFSSCELLSESLTVNALSRMKTEECRTKARNIVCNINQLIPDSLPNTCPKYDDKLRGYYMGCFKDSLNSRLLNGHYYIFRNNSPLYCVNMCLRAGYHFAAVEYHDECFCGDTLTNPVSLPNISCEQYHCNDNDNNLFCGGYNAAAIYRTGVIEKPLLVINYTKPDDSVPNVQILFLLQLNGRNIRQVNRLFRIIYSPKHYYIIHVDSRQQYMFEGMKELVATVQKAGYKNVYLMEKRYATIWAGAALLSMILEVLKTALYTLNWNSWDFMLNLSESNFPILSMVELEFHLAKSKGRIFLGNHGYDTARFIQKQGLEYVFMQCENRMWLLMKRTKFPNSIRFDGGSDWIVISRDFAEYALSDEELPLNFRKFFTNVLLPVETFFHTLAANSKFCMQVVKGNLHLTNWKRQQGCRCAALKKIVDWCGCSPLAFRSSDISKFSLEAVKNRVVFFGRKFDSMISQRAIAIAEAQALRFTDNINDSNFNHPSFNKSWTNVYLSQFDQSVLLENFARALLSYEMNGNCIFGNLSSIIAYKENDEANIQSIYRSSYRCNNNNNSNEFIQVLVESINLVKFMHTIVDGYELINLEIGTDFDFKEEIFRKYHNILSEEDTIYAKLRWRRIGSLATSVHQNFTSPEVIVEWKNPSNFVVKRTKVNSYNSMFGGQYTELFSNETTPGEWTVEFIHMKANISTVISSIKFIIFSITDRNISDDIIFKYFRRIDFCSEGGNINNLPNCLETSWSASFPDLKSHLFF</sequence>
<dbReference type="EMBL" id="UZAD01013137">
    <property type="protein sequence ID" value="VDN89790.1"/>
    <property type="molecule type" value="Genomic_DNA"/>
</dbReference>
<evidence type="ECO:0000256" key="17">
    <source>
        <dbReference type="ARBA" id="ARBA00023180"/>
    </source>
</evidence>
<comment type="similarity">
    <text evidence="5">Belongs to the glycosyltransferase 14 family. XylT subfamily.</text>
</comment>
<evidence type="ECO:0000256" key="1">
    <source>
        <dbReference type="ARBA" id="ARBA00004323"/>
    </source>
</evidence>
<keyword evidence="23" id="KW-1185">Reference proteome</keyword>
<dbReference type="Pfam" id="PF02485">
    <property type="entry name" value="Branch"/>
    <property type="match status" value="1"/>
</dbReference>
<keyword evidence="7" id="KW-0328">Glycosyltransferase</keyword>
<dbReference type="SMART" id="SM00321">
    <property type="entry name" value="WSC"/>
    <property type="match status" value="1"/>
</dbReference>
<reference evidence="24" key="1">
    <citation type="submission" date="2016-04" db="UniProtKB">
        <authorList>
            <consortium name="WormBaseParasite"/>
        </authorList>
    </citation>
    <scope>IDENTIFICATION</scope>
</reference>
<dbReference type="Pfam" id="PF12529">
    <property type="entry name" value="Xylo_C"/>
    <property type="match status" value="1"/>
</dbReference>
<dbReference type="UniPathway" id="UPA00755"/>
<gene>
    <name evidence="22" type="ORF">BPAG_LOCUS8604</name>
</gene>
<keyword evidence="16" id="KW-1015">Disulfide bond</keyword>
<keyword evidence="13 20" id="KW-1133">Transmembrane helix</keyword>
<evidence type="ECO:0000256" key="13">
    <source>
        <dbReference type="ARBA" id="ARBA00022989"/>
    </source>
</evidence>
<evidence type="ECO:0000256" key="18">
    <source>
        <dbReference type="ARBA" id="ARBA00042865"/>
    </source>
</evidence>
<dbReference type="AlphaFoldDB" id="A0A0N4TJZ7"/>
<comment type="catalytic activity">
    <reaction evidence="19">
        <text>UDP-alpha-D-xylose + L-seryl-[protein] = 3-O-(beta-D-xylosyl)-L-seryl-[protein] + UDP + H(+)</text>
        <dbReference type="Rhea" id="RHEA:50192"/>
        <dbReference type="Rhea" id="RHEA-COMP:9863"/>
        <dbReference type="Rhea" id="RHEA-COMP:12567"/>
        <dbReference type="ChEBI" id="CHEBI:15378"/>
        <dbReference type="ChEBI" id="CHEBI:29999"/>
        <dbReference type="ChEBI" id="CHEBI:57632"/>
        <dbReference type="ChEBI" id="CHEBI:58223"/>
        <dbReference type="ChEBI" id="CHEBI:132085"/>
        <dbReference type="EC" id="2.4.2.26"/>
    </reaction>
</comment>
<proteinExistence type="inferred from homology"/>
<name>A0A0N4TJZ7_BRUPA</name>
<dbReference type="Proteomes" id="UP000278627">
    <property type="component" value="Unassembled WGS sequence"/>
</dbReference>
<comment type="pathway">
    <text evidence="3">Glycan metabolism; chondroitin sulfate biosynthesis.</text>
</comment>
<evidence type="ECO:0000256" key="15">
    <source>
        <dbReference type="ARBA" id="ARBA00023136"/>
    </source>
</evidence>
<feature type="domain" description="WSC" evidence="21">
    <location>
        <begin position="120"/>
        <end position="214"/>
    </location>
</feature>
<dbReference type="InterPro" id="IPR003406">
    <property type="entry name" value="Glyco_trans_14"/>
</dbReference>
<dbReference type="STRING" id="6280.A0A0N4TJZ7"/>
<comment type="subcellular location">
    <subcellularLocation>
        <location evidence="2">Endoplasmic reticulum membrane</location>
        <topology evidence="2">Single-pass type II membrane protein</topology>
    </subcellularLocation>
    <subcellularLocation>
        <location evidence="1">Golgi apparatus membrane</location>
        <topology evidence="1">Single-pass type II membrane protein</topology>
    </subcellularLocation>
</comment>
<evidence type="ECO:0000256" key="16">
    <source>
        <dbReference type="ARBA" id="ARBA00023157"/>
    </source>
</evidence>
<dbReference type="InterPro" id="IPR043538">
    <property type="entry name" value="XYLT"/>
</dbReference>
<dbReference type="Pfam" id="PF01822">
    <property type="entry name" value="WSC"/>
    <property type="match status" value="1"/>
</dbReference>
<keyword evidence="14" id="KW-0333">Golgi apparatus</keyword>
<accession>A0A0N4TJZ7</accession>
<evidence type="ECO:0000256" key="7">
    <source>
        <dbReference type="ARBA" id="ARBA00022676"/>
    </source>
</evidence>
<dbReference type="PANTHER" id="PTHR46025">
    <property type="entry name" value="XYLOSYLTRANSFERASE OXT"/>
    <property type="match status" value="1"/>
</dbReference>
<protein>
    <recommendedName>
        <fullName evidence="6">protein xylosyltransferase</fullName>
        <ecNumber evidence="6">2.4.2.26</ecNumber>
    </recommendedName>
    <alternativeName>
        <fullName evidence="18">Peptide O-xylosyltransferase</fullName>
    </alternativeName>
</protein>
<evidence type="ECO:0000256" key="20">
    <source>
        <dbReference type="SAM" id="Phobius"/>
    </source>
</evidence>
<evidence type="ECO:0000256" key="5">
    <source>
        <dbReference type="ARBA" id="ARBA00010195"/>
    </source>
</evidence>
<dbReference type="GO" id="GO:0015012">
    <property type="term" value="P:heparan sulfate proteoglycan biosynthetic process"/>
    <property type="evidence" value="ECO:0007669"/>
    <property type="project" value="UniProtKB-UniPathway"/>
</dbReference>
<evidence type="ECO:0000256" key="10">
    <source>
        <dbReference type="ARBA" id="ARBA00022723"/>
    </source>
</evidence>
<dbReference type="GO" id="GO:0005789">
    <property type="term" value="C:endoplasmic reticulum membrane"/>
    <property type="evidence" value="ECO:0007669"/>
    <property type="project" value="UniProtKB-SubCell"/>
</dbReference>
<dbReference type="UniPathway" id="UPA00756"/>
<dbReference type="GO" id="GO:0030158">
    <property type="term" value="F:protein xylosyltransferase activity"/>
    <property type="evidence" value="ECO:0007669"/>
    <property type="project" value="UniProtKB-EC"/>
</dbReference>
<evidence type="ECO:0000256" key="19">
    <source>
        <dbReference type="ARBA" id="ARBA00047847"/>
    </source>
</evidence>
<keyword evidence="10" id="KW-0479">Metal-binding</keyword>
<evidence type="ECO:0000256" key="4">
    <source>
        <dbReference type="ARBA" id="ARBA00005093"/>
    </source>
</evidence>
<dbReference type="WBParaSite" id="BPAG_0000864201-mRNA-1">
    <property type="protein sequence ID" value="BPAG_0000864201-mRNA-1"/>
    <property type="gene ID" value="BPAG_0000864201"/>
</dbReference>
<evidence type="ECO:0000313" key="23">
    <source>
        <dbReference type="Proteomes" id="UP000278627"/>
    </source>
</evidence>
<keyword evidence="9 20" id="KW-0812">Transmembrane</keyword>
<dbReference type="PROSITE" id="PS51212">
    <property type="entry name" value="WSC"/>
    <property type="match status" value="1"/>
</dbReference>
<keyword evidence="8" id="KW-0808">Transferase</keyword>
<evidence type="ECO:0000256" key="14">
    <source>
        <dbReference type="ARBA" id="ARBA00023034"/>
    </source>
</evidence>
<reference evidence="22 23" key="2">
    <citation type="submission" date="2018-11" db="EMBL/GenBank/DDBJ databases">
        <authorList>
            <consortium name="Pathogen Informatics"/>
        </authorList>
    </citation>
    <scope>NUCLEOTIDE SEQUENCE [LARGE SCALE GENOMIC DNA]</scope>
</reference>
<evidence type="ECO:0000313" key="24">
    <source>
        <dbReference type="WBParaSite" id="BPAG_0000864201-mRNA-1"/>
    </source>
</evidence>
<keyword evidence="12" id="KW-0735">Signal-anchor</keyword>
<dbReference type="PANTHER" id="PTHR46025:SF3">
    <property type="entry name" value="XYLOSYLTRANSFERASE OXT"/>
    <property type="match status" value="1"/>
</dbReference>
<evidence type="ECO:0000256" key="11">
    <source>
        <dbReference type="ARBA" id="ARBA00022824"/>
    </source>
</evidence>
<dbReference type="GO" id="GO:0050650">
    <property type="term" value="P:chondroitin sulfate proteoglycan biosynthetic process"/>
    <property type="evidence" value="ECO:0007669"/>
    <property type="project" value="TreeGrafter"/>
</dbReference>
<organism evidence="24">
    <name type="scientific">Brugia pahangi</name>
    <name type="common">Filarial nematode worm</name>
    <dbReference type="NCBI Taxonomy" id="6280"/>
    <lineage>
        <taxon>Eukaryota</taxon>
        <taxon>Metazoa</taxon>
        <taxon>Ecdysozoa</taxon>
        <taxon>Nematoda</taxon>
        <taxon>Chromadorea</taxon>
        <taxon>Rhabditida</taxon>
        <taxon>Spirurina</taxon>
        <taxon>Spiruromorpha</taxon>
        <taxon>Filarioidea</taxon>
        <taxon>Onchocercidae</taxon>
        <taxon>Brugia</taxon>
    </lineage>
</organism>
<dbReference type="GO" id="GO:0000139">
    <property type="term" value="C:Golgi membrane"/>
    <property type="evidence" value="ECO:0007669"/>
    <property type="project" value="UniProtKB-SubCell"/>
</dbReference>
<evidence type="ECO:0000256" key="3">
    <source>
        <dbReference type="ARBA" id="ARBA00004840"/>
    </source>
</evidence>
<dbReference type="InterPro" id="IPR002889">
    <property type="entry name" value="WSC_carb-bd"/>
</dbReference>
<evidence type="ECO:0000256" key="2">
    <source>
        <dbReference type="ARBA" id="ARBA00004648"/>
    </source>
</evidence>
<evidence type="ECO:0000259" key="21">
    <source>
        <dbReference type="PROSITE" id="PS51212"/>
    </source>
</evidence>
<evidence type="ECO:0000256" key="8">
    <source>
        <dbReference type="ARBA" id="ARBA00022679"/>
    </source>
</evidence>
<evidence type="ECO:0000256" key="9">
    <source>
        <dbReference type="ARBA" id="ARBA00022692"/>
    </source>
</evidence>
<feature type="transmembrane region" description="Helical" evidence="20">
    <location>
        <begin position="13"/>
        <end position="33"/>
    </location>
</feature>
<keyword evidence="15 20" id="KW-0472">Membrane</keyword>
<comment type="pathway">
    <text evidence="4">Glycan metabolism; heparan sulfate biosynthesis.</text>
</comment>
<dbReference type="InterPro" id="IPR024448">
    <property type="entry name" value="XylT_C"/>
</dbReference>